<organism evidence="2">
    <name type="scientific">Schistosoma japonicum</name>
    <name type="common">Blood fluke</name>
    <dbReference type="NCBI Taxonomy" id="6182"/>
    <lineage>
        <taxon>Eukaryota</taxon>
        <taxon>Metazoa</taxon>
        <taxon>Spiralia</taxon>
        <taxon>Lophotrochozoa</taxon>
        <taxon>Platyhelminthes</taxon>
        <taxon>Trematoda</taxon>
        <taxon>Digenea</taxon>
        <taxon>Strigeidida</taxon>
        <taxon>Schistosomatoidea</taxon>
        <taxon>Schistosomatidae</taxon>
        <taxon>Schistosoma</taxon>
    </lineage>
</organism>
<feature type="compositionally biased region" description="Polar residues" evidence="1">
    <location>
        <begin position="679"/>
        <end position="690"/>
    </location>
</feature>
<accession>C1L3V9</accession>
<feature type="compositionally biased region" description="Low complexity" evidence="1">
    <location>
        <begin position="588"/>
        <end position="600"/>
    </location>
</feature>
<dbReference type="Pfam" id="PF15991">
    <property type="entry name" value="G_path_suppress"/>
    <property type="match status" value="1"/>
</dbReference>
<evidence type="ECO:0000313" key="2">
    <source>
        <dbReference type="EMBL" id="CAX69387.1"/>
    </source>
</evidence>
<sequence>MYQKLKKYIMSKRKREQEEKAQDAIVKRLRREREESKRQAEIDTENLENAKKEILITRKRIDELTSRRNELFQRLKQIASEETSLREKQKSETMAYLASMPSTQFGIESNNSSTANRVTVPQTTLPTGPPLQPQTVQHVAMPKHIISTSGSAPIPSIHSEHLSDSQTPHRTHHAPLFGLNGSKPTHTTISAQTRVGMQQPLASITNNPSATMAAVAAAVAAQQRSMPSSDSGFPSTAAAAAYFNVIASLANSSSLTGSSLGVAYPNSSVSLAEVVAALAASGLCSLPAHLSSNPPPISSGNLLPSFAFGNRASPSVSDSHQNRDTITALSSGNIHSNLPYHPNVMQSASMSKSSTVPLHHNPNLDFANSTLDTAKVCLAQLAAAAAAGNSNNTSGSHINQQTFLPSNQQFQKAHQILRSLNVSNPLISPLLSGNTADLDISQTTSTPSSTPISNSPLLPPAPISYRGSITTGQSAQQIQLQQQAHQKQHNTSKYMTQADYSSSRVPSTAQNIENPHLLTPNYPASITSAQGVRFTNQQQQQLQQQQQQINANNLIMLNLTSTSTHNNNAPTLTNAGKCLTSGGRHIENTSSRNSNTSASTLQFNPSSSLPSPGVITSLTSPNTPTVSSISNTGSSVALTAGLAPFAADLSSLNYLTSATLAAAFQQQQQQLNKLVPANNMPSSHGHSNTLGPSGPSNNNSSGRRFF</sequence>
<feature type="compositionally biased region" description="Polar residues" evidence="1">
    <location>
        <begin position="601"/>
        <end position="630"/>
    </location>
</feature>
<dbReference type="AlphaFoldDB" id="C1L3V9"/>
<feature type="compositionally biased region" description="Polar residues" evidence="1">
    <location>
        <begin position="489"/>
        <end position="501"/>
    </location>
</feature>
<evidence type="ECO:0000256" key="1">
    <source>
        <dbReference type="SAM" id="MobiDB-lite"/>
    </source>
</evidence>
<feature type="region of interest" description="Disordered" evidence="1">
    <location>
        <begin position="1"/>
        <end position="23"/>
    </location>
</feature>
<feature type="region of interest" description="Disordered" evidence="1">
    <location>
        <begin position="676"/>
        <end position="706"/>
    </location>
</feature>
<dbReference type="EMBL" id="FN313653">
    <property type="protein sequence ID" value="CAX69387.1"/>
    <property type="molecule type" value="mRNA"/>
</dbReference>
<reference evidence="2" key="2">
    <citation type="submission" date="2009-03" db="EMBL/GenBank/DDBJ databases">
        <authorList>
            <person name="Gang L."/>
        </authorList>
    </citation>
    <scope>NUCLEOTIDE SEQUENCE</scope>
    <source>
        <strain evidence="2">Anhui</strain>
    </source>
</reference>
<feature type="region of interest" description="Disordered" evidence="1">
    <location>
        <begin position="583"/>
        <end position="630"/>
    </location>
</feature>
<feature type="compositionally biased region" description="Low complexity" evidence="1">
    <location>
        <begin position="691"/>
        <end position="706"/>
    </location>
</feature>
<feature type="compositionally biased region" description="Basic residues" evidence="1">
    <location>
        <begin position="1"/>
        <end position="14"/>
    </location>
</feature>
<feature type="region of interest" description="Disordered" evidence="1">
    <location>
        <begin position="438"/>
        <end position="501"/>
    </location>
</feature>
<proteinExistence type="evidence at transcript level"/>
<dbReference type="InterPro" id="IPR026094">
    <property type="entry name" value="GPS2"/>
</dbReference>
<feature type="compositionally biased region" description="Low complexity" evidence="1">
    <location>
        <begin position="473"/>
        <end position="485"/>
    </location>
</feature>
<name>C1L3V9_SCHJA</name>
<feature type="compositionally biased region" description="Low complexity" evidence="1">
    <location>
        <begin position="443"/>
        <end position="456"/>
    </location>
</feature>
<protein>
    <submittedName>
        <fullName evidence="2">Proteophosphoglycan 5</fullName>
    </submittedName>
</protein>
<reference evidence="2" key="1">
    <citation type="journal article" date="2009" name="Nature">
        <title>The Schistosoma japonicum genome reveals features of host-parasite interplay.</title>
        <authorList>
            <person name="Liu F."/>
            <person name="Zhou Y."/>
            <person name="Wang Z.Q."/>
            <person name="Lu G."/>
            <person name="Zheng H."/>
            <person name="Brindley P.J."/>
            <person name="McManus D.P."/>
            <person name="Blair D."/>
            <person name="Zhang Q.H."/>
            <person name="Zhong Y."/>
            <person name="Wang S."/>
            <person name="Han Z.G."/>
            <person name="Chen Z."/>
        </authorList>
    </citation>
    <scope>NUCLEOTIDE SEQUENCE</scope>
    <source>
        <strain evidence="2">Anhui</strain>
    </source>
</reference>